<feature type="region of interest" description="Disordered" evidence="1">
    <location>
        <begin position="199"/>
        <end position="273"/>
    </location>
</feature>
<feature type="region of interest" description="Disordered" evidence="1">
    <location>
        <begin position="1"/>
        <end position="30"/>
    </location>
</feature>
<feature type="compositionally biased region" description="Pro residues" evidence="1">
    <location>
        <begin position="215"/>
        <end position="225"/>
    </location>
</feature>
<keyword evidence="2" id="KW-1133">Transmembrane helix</keyword>
<protein>
    <recommendedName>
        <fullName evidence="5">MARVEL domain-containing protein</fullName>
    </recommendedName>
</protein>
<evidence type="ECO:0000313" key="4">
    <source>
        <dbReference type="Proteomes" id="UP001344447"/>
    </source>
</evidence>
<accession>A0AAN7YW57</accession>
<evidence type="ECO:0000313" key="3">
    <source>
        <dbReference type="EMBL" id="KAK5578137.1"/>
    </source>
</evidence>
<gene>
    <name evidence="3" type="ORF">RB653_003090</name>
</gene>
<evidence type="ECO:0000256" key="2">
    <source>
        <dbReference type="SAM" id="Phobius"/>
    </source>
</evidence>
<proteinExistence type="predicted"/>
<feature type="compositionally biased region" description="Low complexity" evidence="1">
    <location>
        <begin position="17"/>
        <end position="29"/>
    </location>
</feature>
<feature type="compositionally biased region" description="Low complexity" evidence="1">
    <location>
        <begin position="226"/>
        <end position="246"/>
    </location>
</feature>
<organism evidence="3 4">
    <name type="scientific">Dictyostelium firmibasis</name>
    <dbReference type="NCBI Taxonomy" id="79012"/>
    <lineage>
        <taxon>Eukaryota</taxon>
        <taxon>Amoebozoa</taxon>
        <taxon>Evosea</taxon>
        <taxon>Eumycetozoa</taxon>
        <taxon>Dictyostelia</taxon>
        <taxon>Dictyosteliales</taxon>
        <taxon>Dictyosteliaceae</taxon>
        <taxon>Dictyostelium</taxon>
    </lineage>
</organism>
<sequence length="273" mass="30731">MTTGSLSPKSGGLNEAGGSSSNGKNSGGNLKRSQSVFDTNEKVSKFPLLIIWSLVMNCCTLGVSILFIALYWSSRCSTSIAFLFIYSIIFIGNIGFGTFFHLRFSKNWEFSPKKRNIIWTSFFMFFAISVTIFIIAIFIKEGESCSKKSQLSNLVRANGVIDLVFLAGLLFFNIVTCCSFSTEKRRKRKNIKNNVELEEARGGDNYKSKDSIKNYPPPPPQPSAPYPQQHQYYDNINNNNNNSNTNLPYQPQIINYNPHDHLPPYPSSARDNI</sequence>
<evidence type="ECO:0000256" key="1">
    <source>
        <dbReference type="SAM" id="MobiDB-lite"/>
    </source>
</evidence>
<feature type="compositionally biased region" description="Basic and acidic residues" evidence="1">
    <location>
        <begin position="199"/>
        <end position="212"/>
    </location>
</feature>
<feature type="transmembrane region" description="Helical" evidence="2">
    <location>
        <begin position="49"/>
        <end position="73"/>
    </location>
</feature>
<name>A0AAN7YW57_9MYCE</name>
<feature type="transmembrane region" description="Helical" evidence="2">
    <location>
        <begin position="159"/>
        <end position="182"/>
    </location>
</feature>
<reference evidence="3 4" key="1">
    <citation type="submission" date="2023-11" db="EMBL/GenBank/DDBJ databases">
        <title>Dfirmibasis_genome.</title>
        <authorList>
            <person name="Edelbroek B."/>
            <person name="Kjellin J."/>
            <person name="Jerlstrom-Hultqvist J."/>
            <person name="Soderbom F."/>
        </authorList>
    </citation>
    <scope>NUCLEOTIDE SEQUENCE [LARGE SCALE GENOMIC DNA]</scope>
    <source>
        <strain evidence="3 4">TNS-C-14</strain>
    </source>
</reference>
<evidence type="ECO:0008006" key="5">
    <source>
        <dbReference type="Google" id="ProtNLM"/>
    </source>
</evidence>
<dbReference type="EMBL" id="JAVFKY010000004">
    <property type="protein sequence ID" value="KAK5578137.1"/>
    <property type="molecule type" value="Genomic_DNA"/>
</dbReference>
<dbReference type="AlphaFoldDB" id="A0AAN7YW57"/>
<feature type="transmembrane region" description="Helical" evidence="2">
    <location>
        <begin position="79"/>
        <end position="104"/>
    </location>
</feature>
<keyword evidence="2" id="KW-0812">Transmembrane</keyword>
<feature type="transmembrane region" description="Helical" evidence="2">
    <location>
        <begin position="116"/>
        <end position="139"/>
    </location>
</feature>
<dbReference type="Proteomes" id="UP001344447">
    <property type="component" value="Unassembled WGS sequence"/>
</dbReference>
<comment type="caution">
    <text evidence="3">The sequence shown here is derived from an EMBL/GenBank/DDBJ whole genome shotgun (WGS) entry which is preliminary data.</text>
</comment>
<keyword evidence="4" id="KW-1185">Reference proteome</keyword>
<keyword evidence="2" id="KW-0472">Membrane</keyword>